<name>A0A6S7K7F5_PARCT</name>
<accession>A0A6S7K7F5</accession>
<evidence type="ECO:0000313" key="1">
    <source>
        <dbReference type="EMBL" id="CAB4038704.1"/>
    </source>
</evidence>
<dbReference type="EMBL" id="CACRXK020024490">
    <property type="protein sequence ID" value="CAB4038704.1"/>
    <property type="molecule type" value="Genomic_DNA"/>
</dbReference>
<gene>
    <name evidence="1" type="ORF">PACLA_8A083401</name>
</gene>
<proteinExistence type="predicted"/>
<dbReference type="Proteomes" id="UP001152795">
    <property type="component" value="Unassembled WGS sequence"/>
</dbReference>
<sequence>MMSLTKSHWIAKRRRTFRNIVDGSGLTLTRNATVSAAHAKKLMSTFLRVTQMSIGRTTKSGAKRPIHIVKPMVYTREMLKRILDDD</sequence>
<dbReference type="AlphaFoldDB" id="A0A6S7K7F5"/>
<evidence type="ECO:0000313" key="2">
    <source>
        <dbReference type="Proteomes" id="UP001152795"/>
    </source>
</evidence>
<protein>
    <submittedName>
        <fullName evidence="1">Uncharacterized protein</fullName>
    </submittedName>
</protein>
<reference evidence="1" key="1">
    <citation type="submission" date="2020-04" db="EMBL/GenBank/DDBJ databases">
        <authorList>
            <person name="Alioto T."/>
            <person name="Alioto T."/>
            <person name="Gomez Garrido J."/>
        </authorList>
    </citation>
    <scope>NUCLEOTIDE SEQUENCE</scope>
    <source>
        <strain evidence="1">A484AB</strain>
    </source>
</reference>
<comment type="caution">
    <text evidence="1">The sequence shown here is derived from an EMBL/GenBank/DDBJ whole genome shotgun (WGS) entry which is preliminary data.</text>
</comment>
<organism evidence="1 2">
    <name type="scientific">Paramuricea clavata</name>
    <name type="common">Red gorgonian</name>
    <name type="synonym">Violescent sea-whip</name>
    <dbReference type="NCBI Taxonomy" id="317549"/>
    <lineage>
        <taxon>Eukaryota</taxon>
        <taxon>Metazoa</taxon>
        <taxon>Cnidaria</taxon>
        <taxon>Anthozoa</taxon>
        <taxon>Octocorallia</taxon>
        <taxon>Malacalcyonacea</taxon>
        <taxon>Plexauridae</taxon>
        <taxon>Paramuricea</taxon>
    </lineage>
</organism>
<keyword evidence="2" id="KW-1185">Reference proteome</keyword>